<name>A0A2N3WF22_9PSEU</name>
<sequence length="362" mass="36900">MAQRSQSPDGRPGRRGDSTRPPRTRRGGDRAPYPGARSRTTAAGARPTRATSRPEGASAPARRRATTSSAAPTPATVWTCGAEPVDAHAAWPVPIVETITGAFTDPGARVVLVDIGTASTTVTTPGTDGATTTGAASMDAAREAVRALGRTADTLTLDPRTDVSVTSSRPFWADLVTDSADPSAALAGSPSIPARTGALAGSGAPESDVGGRADLVLVSLPAHAAETVSLDRLALLAADRLRHGGIFAVYTHSDWTRGRLVDPTGAIVAAAQHADLLYLQHIVALHTPVREGRLHAAPSAAVAAEYDRARHRATVRGLPAPHLRVHGDVLAFAQPADSAAPPPETGPASAAHGYGPAAGGGQ</sequence>
<protein>
    <submittedName>
        <fullName evidence="2">Uncharacterized protein</fullName>
    </submittedName>
</protein>
<evidence type="ECO:0000313" key="3">
    <source>
        <dbReference type="Proteomes" id="UP000233750"/>
    </source>
</evidence>
<reference evidence="2 3" key="1">
    <citation type="submission" date="2017-12" db="EMBL/GenBank/DDBJ databases">
        <title>Sequencing the genomes of 1000 Actinobacteria strains.</title>
        <authorList>
            <person name="Klenk H.-P."/>
        </authorList>
    </citation>
    <scope>NUCLEOTIDE SEQUENCE [LARGE SCALE GENOMIC DNA]</scope>
    <source>
        <strain evidence="2 3">DSM 45165</strain>
    </source>
</reference>
<dbReference type="AlphaFoldDB" id="A0A2N3WF22"/>
<feature type="region of interest" description="Disordered" evidence="1">
    <location>
        <begin position="1"/>
        <end position="77"/>
    </location>
</feature>
<feature type="compositionally biased region" description="Basic and acidic residues" evidence="1">
    <location>
        <begin position="11"/>
        <end position="20"/>
    </location>
</feature>
<dbReference type="EMBL" id="PJMY01000003">
    <property type="protein sequence ID" value="PKV92431.1"/>
    <property type="molecule type" value="Genomic_DNA"/>
</dbReference>
<proteinExistence type="predicted"/>
<accession>A0A2N3WF22</accession>
<dbReference type="Proteomes" id="UP000233750">
    <property type="component" value="Unassembled WGS sequence"/>
</dbReference>
<feature type="region of interest" description="Disordered" evidence="1">
    <location>
        <begin position="335"/>
        <end position="362"/>
    </location>
</feature>
<comment type="caution">
    <text evidence="2">The sequence shown here is derived from an EMBL/GenBank/DDBJ whole genome shotgun (WGS) entry which is preliminary data.</text>
</comment>
<feature type="compositionally biased region" description="Low complexity" evidence="1">
    <location>
        <begin position="346"/>
        <end position="355"/>
    </location>
</feature>
<feature type="compositionally biased region" description="Low complexity" evidence="1">
    <location>
        <begin position="34"/>
        <end position="76"/>
    </location>
</feature>
<evidence type="ECO:0000313" key="2">
    <source>
        <dbReference type="EMBL" id="PKV92431.1"/>
    </source>
</evidence>
<evidence type="ECO:0000256" key="1">
    <source>
        <dbReference type="SAM" id="MobiDB-lite"/>
    </source>
</evidence>
<gene>
    <name evidence="2" type="ORF">ATK30_3235</name>
</gene>
<keyword evidence="3" id="KW-1185">Reference proteome</keyword>
<organism evidence="2 3">
    <name type="scientific">Amycolatopsis echigonensis</name>
    <dbReference type="NCBI Taxonomy" id="2576905"/>
    <lineage>
        <taxon>Bacteria</taxon>
        <taxon>Bacillati</taxon>
        <taxon>Actinomycetota</taxon>
        <taxon>Actinomycetes</taxon>
        <taxon>Pseudonocardiales</taxon>
        <taxon>Pseudonocardiaceae</taxon>
        <taxon>Amycolatopsis</taxon>
    </lineage>
</organism>